<dbReference type="Gene3D" id="2.60.120.560">
    <property type="entry name" value="Exo-inulinase, domain 1"/>
    <property type="match status" value="1"/>
</dbReference>
<evidence type="ECO:0000259" key="1">
    <source>
        <dbReference type="Pfam" id="PF06439"/>
    </source>
</evidence>
<proteinExistence type="predicted"/>
<dbReference type="AlphaFoldDB" id="A0A7C4LKB5"/>
<protein>
    <submittedName>
        <fullName evidence="2">DUF1080 domain-containing protein</fullName>
    </submittedName>
</protein>
<dbReference type="InterPro" id="IPR010496">
    <property type="entry name" value="AL/BT2_dom"/>
</dbReference>
<gene>
    <name evidence="2" type="ORF">ENS64_06065</name>
</gene>
<name>A0A7C4LKB5_9PLAN</name>
<sequence length="208" mass="23128">MPRTIAAVVVWGVLAAPLSAEEEPGFQSLFDGQTFNGWKINENPQSWSIKDGAFVANGPRSHLFYVGDDKPFVNFELKVDVKTEKNSNGGIYFHTKYQEQGWPKYGFEAQVNNSYHSDPQKTGSLYGVVKVLEPPAKDGEWFTEHIIVKGKNIVIKVNGKTVVDYTEPQGAQPGNDFTRVLASGTFALQAHDPGSTVHFKNIRVKRLD</sequence>
<feature type="domain" description="3-keto-alpha-glucoside-1,2-lyase/3-keto-2-hydroxy-glucal hydratase" evidence="1">
    <location>
        <begin position="25"/>
        <end position="205"/>
    </location>
</feature>
<dbReference type="Pfam" id="PF06439">
    <property type="entry name" value="3keto-disac_hyd"/>
    <property type="match status" value="1"/>
</dbReference>
<organism evidence="2">
    <name type="scientific">Schlesneria paludicola</name>
    <dbReference type="NCBI Taxonomy" id="360056"/>
    <lineage>
        <taxon>Bacteria</taxon>
        <taxon>Pseudomonadati</taxon>
        <taxon>Planctomycetota</taxon>
        <taxon>Planctomycetia</taxon>
        <taxon>Planctomycetales</taxon>
        <taxon>Planctomycetaceae</taxon>
        <taxon>Schlesneria</taxon>
    </lineage>
</organism>
<comment type="caution">
    <text evidence="2">The sequence shown here is derived from an EMBL/GenBank/DDBJ whole genome shotgun (WGS) entry which is preliminary data.</text>
</comment>
<reference evidence="2" key="1">
    <citation type="journal article" date="2020" name="mSystems">
        <title>Genome- and Community-Level Interaction Insights into Carbon Utilization and Element Cycling Functions of Hydrothermarchaeota in Hydrothermal Sediment.</title>
        <authorList>
            <person name="Zhou Z."/>
            <person name="Liu Y."/>
            <person name="Xu W."/>
            <person name="Pan J."/>
            <person name="Luo Z.H."/>
            <person name="Li M."/>
        </authorList>
    </citation>
    <scope>NUCLEOTIDE SEQUENCE [LARGE SCALE GENOMIC DNA]</scope>
    <source>
        <strain evidence="2">SpSt-508</strain>
    </source>
</reference>
<dbReference type="EMBL" id="DSVQ01000012">
    <property type="protein sequence ID" value="HGT38815.1"/>
    <property type="molecule type" value="Genomic_DNA"/>
</dbReference>
<accession>A0A7C4LKB5</accession>
<evidence type="ECO:0000313" key="2">
    <source>
        <dbReference type="EMBL" id="HGT38815.1"/>
    </source>
</evidence>
<dbReference type="GO" id="GO:0016787">
    <property type="term" value="F:hydrolase activity"/>
    <property type="evidence" value="ECO:0007669"/>
    <property type="project" value="InterPro"/>
</dbReference>